<dbReference type="EMBL" id="CAJVQC010010228">
    <property type="protein sequence ID" value="CAG8613917.1"/>
    <property type="molecule type" value="Genomic_DNA"/>
</dbReference>
<reference evidence="1" key="1">
    <citation type="submission" date="2021-06" db="EMBL/GenBank/DDBJ databases">
        <authorList>
            <person name="Kallberg Y."/>
            <person name="Tangrot J."/>
            <person name="Rosling A."/>
        </authorList>
    </citation>
    <scope>NUCLEOTIDE SEQUENCE</scope>
    <source>
        <strain evidence="1">MA461A</strain>
    </source>
</reference>
<evidence type="ECO:0000313" key="1">
    <source>
        <dbReference type="EMBL" id="CAG8613917.1"/>
    </source>
</evidence>
<dbReference type="Proteomes" id="UP000789920">
    <property type="component" value="Unassembled WGS sequence"/>
</dbReference>
<proteinExistence type="predicted"/>
<name>A0ACA9MWF0_9GLOM</name>
<keyword evidence="2" id="KW-1185">Reference proteome</keyword>
<organism evidence="1 2">
    <name type="scientific">Racocetra persica</name>
    <dbReference type="NCBI Taxonomy" id="160502"/>
    <lineage>
        <taxon>Eukaryota</taxon>
        <taxon>Fungi</taxon>
        <taxon>Fungi incertae sedis</taxon>
        <taxon>Mucoromycota</taxon>
        <taxon>Glomeromycotina</taxon>
        <taxon>Glomeromycetes</taxon>
        <taxon>Diversisporales</taxon>
        <taxon>Gigasporaceae</taxon>
        <taxon>Racocetra</taxon>
    </lineage>
</organism>
<comment type="caution">
    <text evidence="1">The sequence shown here is derived from an EMBL/GenBank/DDBJ whole genome shotgun (WGS) entry which is preliminary data.</text>
</comment>
<sequence>MVSHVSLLVVIITAKNSSSCSQGLAKYKIYEELSQTIKFKYFFSTNQSPHVLANGNLVFISGKYIVENSEPCFTIAYSSIIGKNPNYGFDMTAIPICIPHCIYSVIVNREPKEVKEFIHFGAETVEYNSVTGKPDVKIDLTIIYPSQSSRFKYLGPSGSNIKSLSTYFISGFLKFSKSGKMMIEATNVDYLKTSTISITASKTSSLTIANTLSIIDLIDDDIDLTTTRLKQQLEPFLTSAKNIDAYDSGTQVIGQLSDDDVYDQKTVELEEDMNSQDEIEELDEEVQPKKRRKSAKGIKRKREESKHKSW</sequence>
<evidence type="ECO:0000313" key="2">
    <source>
        <dbReference type="Proteomes" id="UP000789920"/>
    </source>
</evidence>
<gene>
    <name evidence="1" type="ORF">RPERSI_LOCUS6417</name>
</gene>
<protein>
    <submittedName>
        <fullName evidence="1">21369_t:CDS:1</fullName>
    </submittedName>
</protein>
<accession>A0ACA9MWF0</accession>